<sequence length="539" mass="62597">MGMTIMFQIPDFQCYNEKTDSYYGCLQSEVCQLLHDNQEDYFKVKQKSMFAVYFQLVCEDSWYLDICPSVFFVGQGLSSLIMSYFADKYGRRKIIVSCQLIGAIALASIAFSPSVQIFLAINFFAGFGLGGFETTIQAYCSEISGSRFRNFSSTILFITWGTAQLLYTLLYSFVKDWRYLCMMSGIPLLLSHYFVRKYFVESPRFLVGKGRYKEARLVFKYISEFNLRPAFEFHLYDEMEDYNNKVSVIINTKQISIDDFEKKQIEDIVEQEQKNKKKQKASYFIFCRNKEIFISTINTAYCWFTRYFIYYSISFNINSMGHQALSFFLLGMSEVIAALISIPLKLSMRRVKAFKLSMIIILFMAIILAFIGKMPAECYFDAILCWQEIFTLICAIGLKFAITLFGVILMTYTSEIYPTVFRSQGLGICMLVGQLGSTYSPIFTSQIQDTFTLSPLSSLGFLACIGYIFTYFLKETYQQDMKDYLIETSKMDNFRRRFSKNLKKLISFEPNSNMTLNNDTSQYKDVELQPMQQSLLEKE</sequence>
<dbReference type="InterPro" id="IPR011701">
    <property type="entry name" value="MFS"/>
</dbReference>
<feature type="transmembrane region" description="Helical" evidence="5">
    <location>
        <begin position="151"/>
        <end position="171"/>
    </location>
</feature>
<dbReference type="OrthoDB" id="291268at2759"/>
<dbReference type="GO" id="GO:0022857">
    <property type="term" value="F:transmembrane transporter activity"/>
    <property type="evidence" value="ECO:0007669"/>
    <property type="project" value="InterPro"/>
</dbReference>
<feature type="transmembrane region" description="Helical" evidence="5">
    <location>
        <begin position="94"/>
        <end position="111"/>
    </location>
</feature>
<feature type="transmembrane region" description="Helical" evidence="5">
    <location>
        <begin position="325"/>
        <end position="344"/>
    </location>
</feature>
<dbReference type="AlphaFoldDB" id="A0A0V0QDG6"/>
<feature type="transmembrane region" description="Helical" evidence="5">
    <location>
        <begin position="356"/>
        <end position="374"/>
    </location>
</feature>
<dbReference type="PROSITE" id="PS50850">
    <property type="entry name" value="MFS"/>
    <property type="match status" value="1"/>
</dbReference>
<dbReference type="InParanoid" id="A0A0V0QDG6"/>
<dbReference type="InterPro" id="IPR020846">
    <property type="entry name" value="MFS_dom"/>
</dbReference>
<organism evidence="7 8">
    <name type="scientific">Pseudocohnilembus persalinus</name>
    <name type="common">Ciliate</name>
    <dbReference type="NCBI Taxonomy" id="266149"/>
    <lineage>
        <taxon>Eukaryota</taxon>
        <taxon>Sar</taxon>
        <taxon>Alveolata</taxon>
        <taxon>Ciliophora</taxon>
        <taxon>Intramacronucleata</taxon>
        <taxon>Oligohymenophorea</taxon>
        <taxon>Scuticociliatia</taxon>
        <taxon>Philasterida</taxon>
        <taxon>Pseudocohnilembidae</taxon>
        <taxon>Pseudocohnilembus</taxon>
    </lineage>
</organism>
<protein>
    <submittedName>
        <fullName evidence="7">Major facilitator superfamily domain, general substrate transporter</fullName>
    </submittedName>
</protein>
<feature type="transmembrane region" description="Helical" evidence="5">
    <location>
        <begin position="456"/>
        <end position="473"/>
    </location>
</feature>
<evidence type="ECO:0000259" key="6">
    <source>
        <dbReference type="PROSITE" id="PS50850"/>
    </source>
</evidence>
<gene>
    <name evidence="7" type="ORF">PPERSA_10748</name>
</gene>
<dbReference type="EMBL" id="LDAU01000194">
    <property type="protein sequence ID" value="KRX00249.1"/>
    <property type="molecule type" value="Genomic_DNA"/>
</dbReference>
<feature type="domain" description="Major facilitator superfamily (MFS) profile" evidence="6">
    <location>
        <begin position="1"/>
        <end position="478"/>
    </location>
</feature>
<name>A0A0V0QDG6_PSEPJ</name>
<evidence type="ECO:0000256" key="1">
    <source>
        <dbReference type="ARBA" id="ARBA00004141"/>
    </source>
</evidence>
<proteinExistence type="predicted"/>
<dbReference type="Gene3D" id="1.20.1250.20">
    <property type="entry name" value="MFS general substrate transporter like domains"/>
    <property type="match status" value="1"/>
</dbReference>
<accession>A0A0V0QDG6</accession>
<evidence type="ECO:0000313" key="8">
    <source>
        <dbReference type="Proteomes" id="UP000054937"/>
    </source>
</evidence>
<keyword evidence="4 5" id="KW-0472">Membrane</keyword>
<keyword evidence="8" id="KW-1185">Reference proteome</keyword>
<keyword evidence="3 5" id="KW-1133">Transmembrane helix</keyword>
<reference evidence="7 8" key="1">
    <citation type="journal article" date="2015" name="Sci. Rep.">
        <title>Genome of the facultative scuticociliatosis pathogen Pseudocohnilembus persalinus provides insight into its virulence through horizontal gene transfer.</title>
        <authorList>
            <person name="Xiong J."/>
            <person name="Wang G."/>
            <person name="Cheng J."/>
            <person name="Tian M."/>
            <person name="Pan X."/>
            <person name="Warren A."/>
            <person name="Jiang C."/>
            <person name="Yuan D."/>
            <person name="Miao W."/>
        </authorList>
    </citation>
    <scope>NUCLEOTIDE SEQUENCE [LARGE SCALE GENOMIC DNA]</scope>
    <source>
        <strain evidence="7">36N120E</strain>
    </source>
</reference>
<evidence type="ECO:0000256" key="2">
    <source>
        <dbReference type="ARBA" id="ARBA00022692"/>
    </source>
</evidence>
<dbReference type="InterPro" id="IPR036259">
    <property type="entry name" value="MFS_trans_sf"/>
</dbReference>
<feature type="transmembrane region" description="Helical" evidence="5">
    <location>
        <begin position="425"/>
        <end position="444"/>
    </location>
</feature>
<keyword evidence="2 5" id="KW-0812">Transmembrane</keyword>
<feature type="transmembrane region" description="Helical" evidence="5">
    <location>
        <begin position="292"/>
        <end position="313"/>
    </location>
</feature>
<evidence type="ECO:0000256" key="4">
    <source>
        <dbReference type="ARBA" id="ARBA00023136"/>
    </source>
</evidence>
<evidence type="ECO:0000313" key="7">
    <source>
        <dbReference type="EMBL" id="KRX00249.1"/>
    </source>
</evidence>
<evidence type="ECO:0000256" key="5">
    <source>
        <dbReference type="SAM" id="Phobius"/>
    </source>
</evidence>
<dbReference type="SUPFAM" id="SSF103473">
    <property type="entry name" value="MFS general substrate transporter"/>
    <property type="match status" value="1"/>
</dbReference>
<dbReference type="Pfam" id="PF07690">
    <property type="entry name" value="MFS_1"/>
    <property type="match status" value="1"/>
</dbReference>
<dbReference type="PROSITE" id="PS00216">
    <property type="entry name" value="SUGAR_TRANSPORT_1"/>
    <property type="match status" value="1"/>
</dbReference>
<dbReference type="InterPro" id="IPR005829">
    <property type="entry name" value="Sugar_transporter_CS"/>
</dbReference>
<dbReference type="PROSITE" id="PS00217">
    <property type="entry name" value="SUGAR_TRANSPORT_2"/>
    <property type="match status" value="1"/>
</dbReference>
<feature type="transmembrane region" description="Helical" evidence="5">
    <location>
        <begin position="389"/>
        <end position="413"/>
    </location>
</feature>
<dbReference type="GO" id="GO:0016020">
    <property type="term" value="C:membrane"/>
    <property type="evidence" value="ECO:0007669"/>
    <property type="project" value="UniProtKB-SubCell"/>
</dbReference>
<dbReference type="OMA" id="DAYFNCF"/>
<dbReference type="Proteomes" id="UP000054937">
    <property type="component" value="Unassembled WGS sequence"/>
</dbReference>
<evidence type="ECO:0000256" key="3">
    <source>
        <dbReference type="ARBA" id="ARBA00022989"/>
    </source>
</evidence>
<comment type="subcellular location">
    <subcellularLocation>
        <location evidence="1">Membrane</location>
        <topology evidence="1">Multi-pass membrane protein</topology>
    </subcellularLocation>
</comment>
<comment type="caution">
    <text evidence="7">The sequence shown here is derived from an EMBL/GenBank/DDBJ whole genome shotgun (WGS) entry which is preliminary data.</text>
</comment>
<dbReference type="PANTHER" id="PTHR24064">
    <property type="entry name" value="SOLUTE CARRIER FAMILY 22 MEMBER"/>
    <property type="match status" value="1"/>
</dbReference>